<comment type="cofactor">
    <cofactor evidence="1">
        <name>[4Fe-4S] cluster</name>
        <dbReference type="ChEBI" id="CHEBI:49883"/>
    </cofactor>
</comment>
<protein>
    <submittedName>
        <fullName evidence="7">Radical SAM domain protein</fullName>
    </submittedName>
</protein>
<evidence type="ECO:0000256" key="4">
    <source>
        <dbReference type="ARBA" id="ARBA00023004"/>
    </source>
</evidence>
<dbReference type="InterPro" id="IPR007197">
    <property type="entry name" value="rSAM"/>
</dbReference>
<dbReference type="GO" id="GO:0051536">
    <property type="term" value="F:iron-sulfur cluster binding"/>
    <property type="evidence" value="ECO:0007669"/>
    <property type="project" value="UniProtKB-KW"/>
</dbReference>
<dbReference type="InterPro" id="IPR023885">
    <property type="entry name" value="4Fe4S-binding_SPASM_dom"/>
</dbReference>
<dbReference type="Proteomes" id="UP000001784">
    <property type="component" value="Chromosome"/>
</dbReference>
<evidence type="ECO:0000256" key="5">
    <source>
        <dbReference type="ARBA" id="ARBA00023014"/>
    </source>
</evidence>
<dbReference type="STRING" id="335543.Sfum_2252"/>
<dbReference type="InterPro" id="IPR013785">
    <property type="entry name" value="Aldolase_TIM"/>
</dbReference>
<keyword evidence="4" id="KW-0408">Iron</keyword>
<evidence type="ECO:0000259" key="6">
    <source>
        <dbReference type="PROSITE" id="PS51918"/>
    </source>
</evidence>
<dbReference type="SFLD" id="SFLDS00029">
    <property type="entry name" value="Radical_SAM"/>
    <property type="match status" value="1"/>
</dbReference>
<organism evidence="7 8">
    <name type="scientific">Syntrophobacter fumaroxidans (strain DSM 10017 / MPOB)</name>
    <dbReference type="NCBI Taxonomy" id="335543"/>
    <lineage>
        <taxon>Bacteria</taxon>
        <taxon>Pseudomonadati</taxon>
        <taxon>Thermodesulfobacteriota</taxon>
        <taxon>Syntrophobacteria</taxon>
        <taxon>Syntrophobacterales</taxon>
        <taxon>Syntrophobacteraceae</taxon>
        <taxon>Syntrophobacter</taxon>
    </lineage>
</organism>
<reference evidence="7 8" key="1">
    <citation type="submission" date="2006-10" db="EMBL/GenBank/DDBJ databases">
        <title>Complete sequence of Syntrophobacter fumaroxidans MPOB.</title>
        <authorList>
            <consortium name="US DOE Joint Genome Institute"/>
            <person name="Copeland A."/>
            <person name="Lucas S."/>
            <person name="Lapidus A."/>
            <person name="Barry K."/>
            <person name="Detter J.C."/>
            <person name="Glavina del Rio T."/>
            <person name="Hammon N."/>
            <person name="Israni S."/>
            <person name="Pitluck S."/>
            <person name="Goltsman E.G."/>
            <person name="Martinez M."/>
            <person name="Schmutz J."/>
            <person name="Larimer F."/>
            <person name="Land M."/>
            <person name="Hauser L."/>
            <person name="Kyrpides N."/>
            <person name="Kim E."/>
            <person name="Boone D.R."/>
            <person name="Brockman F."/>
            <person name="Culley D."/>
            <person name="Ferry J."/>
            <person name="Gunsalus R."/>
            <person name="McInerney M.J."/>
            <person name="Morrison M."/>
            <person name="Plugge C."/>
            <person name="Rohlin L."/>
            <person name="Scholten J."/>
            <person name="Sieber J."/>
            <person name="Stams A.J.M."/>
            <person name="Worm P."/>
            <person name="Henstra A.M."/>
            <person name="Richardson P."/>
        </authorList>
    </citation>
    <scope>NUCLEOTIDE SEQUENCE [LARGE SCALE GENOMIC DNA]</scope>
    <source>
        <strain evidence="8">DSM 10017 / MPOB</strain>
    </source>
</reference>
<dbReference type="PROSITE" id="PS51918">
    <property type="entry name" value="RADICAL_SAM"/>
    <property type="match status" value="1"/>
</dbReference>
<keyword evidence="5" id="KW-0411">Iron-sulfur</keyword>
<dbReference type="OrthoDB" id="9792276at2"/>
<dbReference type="GO" id="GO:0046872">
    <property type="term" value="F:metal ion binding"/>
    <property type="evidence" value="ECO:0007669"/>
    <property type="project" value="UniProtKB-KW"/>
</dbReference>
<dbReference type="Pfam" id="PF04055">
    <property type="entry name" value="Radical_SAM"/>
    <property type="match status" value="1"/>
</dbReference>
<dbReference type="KEGG" id="sfu:Sfum_2252"/>
<evidence type="ECO:0000256" key="3">
    <source>
        <dbReference type="ARBA" id="ARBA00022723"/>
    </source>
</evidence>
<dbReference type="SFLD" id="SFLDG01067">
    <property type="entry name" value="SPASM/twitch_domain_containing"/>
    <property type="match status" value="1"/>
</dbReference>
<dbReference type="InParanoid" id="A0LKI2"/>
<dbReference type="CDD" id="cd21109">
    <property type="entry name" value="SPASM"/>
    <property type="match status" value="1"/>
</dbReference>
<dbReference type="Gene3D" id="3.20.20.70">
    <property type="entry name" value="Aldolase class I"/>
    <property type="match status" value="1"/>
</dbReference>
<dbReference type="AlphaFoldDB" id="A0LKI2"/>
<dbReference type="Pfam" id="PF13186">
    <property type="entry name" value="SPASM"/>
    <property type="match status" value="1"/>
</dbReference>
<dbReference type="GO" id="GO:0003824">
    <property type="term" value="F:catalytic activity"/>
    <property type="evidence" value="ECO:0007669"/>
    <property type="project" value="InterPro"/>
</dbReference>
<evidence type="ECO:0000313" key="8">
    <source>
        <dbReference type="Proteomes" id="UP000001784"/>
    </source>
</evidence>
<evidence type="ECO:0000313" key="7">
    <source>
        <dbReference type="EMBL" id="ABK17934.1"/>
    </source>
</evidence>
<dbReference type="RefSeq" id="WP_011699103.1">
    <property type="nucleotide sequence ID" value="NC_008554.1"/>
</dbReference>
<gene>
    <name evidence="7" type="ordered locus">Sfum_2252</name>
</gene>
<sequence length="404" mass="46283">MGRTSAISLNAIVKNIRKMARHPQIALRLASLQTEKWFFDLLNPRVDEGFAKKIRQVSFRITDICNLRCTTCGQWGKDGFLHGRDQKELKKQEVSLDRYVEVLSDLVREGHRPFVYLWGGEPMLYEGSVELIERASMMGLPVSIATNGTHVAANARRLAAAPMFLLQMSIDGHCAEVHNRARPALGGMNNFAAIEAAFQAVRRERETQGGSLPLIASLTVISRTNSRHLVDIYETFRDRADLFVFYLSWWIDEERARLHDEDFSRRFGFTPTLHWGWTGDWKPDDCDALERQMKTLEDVSRGLNAPPVIFIPNIRGGDDLRTYFTDHRARFGFDRCISIYQAVEVNSNGDMSPCRDYHDYVVGNIKERSITELWNSARYRQFRRSLTKDGLMPACSRCCGLMGY</sequence>
<dbReference type="eggNOG" id="COG0641">
    <property type="taxonomic scope" value="Bacteria"/>
</dbReference>
<dbReference type="PANTHER" id="PTHR11228">
    <property type="entry name" value="RADICAL SAM DOMAIN PROTEIN"/>
    <property type="match status" value="1"/>
</dbReference>
<evidence type="ECO:0000256" key="2">
    <source>
        <dbReference type="ARBA" id="ARBA00022691"/>
    </source>
</evidence>
<dbReference type="HOGENOM" id="CLU_009273_4_2_7"/>
<keyword evidence="8" id="KW-1185">Reference proteome</keyword>
<dbReference type="EMBL" id="CP000478">
    <property type="protein sequence ID" value="ABK17934.1"/>
    <property type="molecule type" value="Genomic_DNA"/>
</dbReference>
<dbReference type="InterPro" id="IPR050377">
    <property type="entry name" value="Radical_SAM_PqqE_MftC-like"/>
</dbReference>
<dbReference type="InterPro" id="IPR058240">
    <property type="entry name" value="rSAM_sf"/>
</dbReference>
<name>A0LKI2_SYNFM</name>
<keyword evidence="2" id="KW-0949">S-adenosyl-L-methionine</keyword>
<keyword evidence="3" id="KW-0479">Metal-binding</keyword>
<evidence type="ECO:0000256" key="1">
    <source>
        <dbReference type="ARBA" id="ARBA00001966"/>
    </source>
</evidence>
<proteinExistence type="predicted"/>
<feature type="domain" description="Radical SAM core" evidence="6">
    <location>
        <begin position="51"/>
        <end position="280"/>
    </location>
</feature>
<dbReference type="CDD" id="cd01335">
    <property type="entry name" value="Radical_SAM"/>
    <property type="match status" value="1"/>
</dbReference>
<accession>A0LKI2</accession>
<dbReference type="PANTHER" id="PTHR11228:SF7">
    <property type="entry name" value="PQQA PEPTIDE CYCLASE"/>
    <property type="match status" value="1"/>
</dbReference>
<dbReference type="SUPFAM" id="SSF102114">
    <property type="entry name" value="Radical SAM enzymes"/>
    <property type="match status" value="1"/>
</dbReference>